<dbReference type="AlphaFoldDB" id="M1DWW2"/>
<dbReference type="PaxDb" id="4113-PGSC0003DMT400095703"/>
<dbReference type="InParanoid" id="M1DWW2"/>
<protein>
    <recommendedName>
        <fullName evidence="4">Integrase core domain containing protein</fullName>
    </recommendedName>
</protein>
<dbReference type="EnsemblPlants" id="PGSC0003DMT400095703">
    <property type="protein sequence ID" value="PGSC0003DMT400095703"/>
    <property type="gene ID" value="PGSC0003DMG400045274"/>
</dbReference>
<evidence type="ECO:0000313" key="2">
    <source>
        <dbReference type="EnsemblPlants" id="PGSC0003DMT400095703"/>
    </source>
</evidence>
<feature type="compositionally biased region" description="Low complexity" evidence="1">
    <location>
        <begin position="124"/>
        <end position="135"/>
    </location>
</feature>
<proteinExistence type="predicted"/>
<sequence>MSVNGSNGSQVGHQDNVRNLNDVNDPIQLGGVGAIRLPPVEGSVVFHVTSTMLQLLEMKGLYGGDVEVTTTSSTEIQRIEVEYTRDEADRRRAAPVDTSPEVDIDMILAEASMPTLATGPLGNSSSTPSDTPDTSNAPLPPRYSAGGTSAPRTPITEVMLFRMGHLAQSSYVRASRIEADIPRMIERAITAALTPFRDDIDSKKYAPNTLTVIVWGV</sequence>
<keyword evidence="3" id="KW-1185">Reference proteome</keyword>
<evidence type="ECO:0000313" key="3">
    <source>
        <dbReference type="Proteomes" id="UP000011115"/>
    </source>
</evidence>
<dbReference type="Gramene" id="PGSC0003DMT400095703">
    <property type="protein sequence ID" value="PGSC0003DMT400095703"/>
    <property type="gene ID" value="PGSC0003DMG400045274"/>
</dbReference>
<dbReference type="Proteomes" id="UP000011115">
    <property type="component" value="Unassembled WGS sequence"/>
</dbReference>
<evidence type="ECO:0000256" key="1">
    <source>
        <dbReference type="SAM" id="MobiDB-lite"/>
    </source>
</evidence>
<name>M1DWW2_SOLTU</name>
<reference evidence="2" key="2">
    <citation type="submission" date="2015-06" db="UniProtKB">
        <authorList>
            <consortium name="EnsemblPlants"/>
        </authorList>
    </citation>
    <scope>IDENTIFICATION</scope>
    <source>
        <strain evidence="2">DM1-3 516 R44</strain>
    </source>
</reference>
<organism evidence="2 3">
    <name type="scientific">Solanum tuberosum</name>
    <name type="common">Potato</name>
    <dbReference type="NCBI Taxonomy" id="4113"/>
    <lineage>
        <taxon>Eukaryota</taxon>
        <taxon>Viridiplantae</taxon>
        <taxon>Streptophyta</taxon>
        <taxon>Embryophyta</taxon>
        <taxon>Tracheophyta</taxon>
        <taxon>Spermatophyta</taxon>
        <taxon>Magnoliopsida</taxon>
        <taxon>eudicotyledons</taxon>
        <taxon>Gunneridae</taxon>
        <taxon>Pentapetalae</taxon>
        <taxon>asterids</taxon>
        <taxon>lamiids</taxon>
        <taxon>Solanales</taxon>
        <taxon>Solanaceae</taxon>
        <taxon>Solanoideae</taxon>
        <taxon>Solaneae</taxon>
        <taxon>Solanum</taxon>
    </lineage>
</organism>
<dbReference type="HOGENOM" id="CLU_1274207_0_0_1"/>
<accession>M1DWW2</accession>
<reference evidence="3" key="1">
    <citation type="journal article" date="2011" name="Nature">
        <title>Genome sequence and analysis of the tuber crop potato.</title>
        <authorList>
            <consortium name="The Potato Genome Sequencing Consortium"/>
        </authorList>
    </citation>
    <scope>NUCLEOTIDE SEQUENCE [LARGE SCALE GENOMIC DNA]</scope>
    <source>
        <strain evidence="3">cv. DM1-3 516 R44</strain>
    </source>
</reference>
<feature type="region of interest" description="Disordered" evidence="1">
    <location>
        <begin position="115"/>
        <end position="151"/>
    </location>
</feature>
<evidence type="ECO:0008006" key="4">
    <source>
        <dbReference type="Google" id="ProtNLM"/>
    </source>
</evidence>